<accession>A0A8X7CLE4</accession>
<dbReference type="EMBL" id="BMAV01017914">
    <property type="protein sequence ID" value="GFY69965.1"/>
    <property type="molecule type" value="Genomic_DNA"/>
</dbReference>
<evidence type="ECO:0000313" key="1">
    <source>
        <dbReference type="EMBL" id="GFY69965.1"/>
    </source>
</evidence>
<evidence type="ECO:0000313" key="2">
    <source>
        <dbReference type="Proteomes" id="UP000886998"/>
    </source>
</evidence>
<gene>
    <name evidence="1" type="ORF">TNIN_34701</name>
</gene>
<proteinExistence type="predicted"/>
<comment type="caution">
    <text evidence="1">The sequence shown here is derived from an EMBL/GenBank/DDBJ whole genome shotgun (WGS) entry which is preliminary data.</text>
</comment>
<organism evidence="1 2">
    <name type="scientific">Trichonephila inaurata madagascariensis</name>
    <dbReference type="NCBI Taxonomy" id="2747483"/>
    <lineage>
        <taxon>Eukaryota</taxon>
        <taxon>Metazoa</taxon>
        <taxon>Ecdysozoa</taxon>
        <taxon>Arthropoda</taxon>
        <taxon>Chelicerata</taxon>
        <taxon>Arachnida</taxon>
        <taxon>Araneae</taxon>
        <taxon>Araneomorphae</taxon>
        <taxon>Entelegynae</taxon>
        <taxon>Araneoidea</taxon>
        <taxon>Nephilidae</taxon>
        <taxon>Trichonephila</taxon>
        <taxon>Trichonephila inaurata</taxon>
    </lineage>
</organism>
<dbReference type="AlphaFoldDB" id="A0A8X7CLE4"/>
<protein>
    <submittedName>
        <fullName evidence="1">Uncharacterized protein</fullName>
    </submittedName>
</protein>
<name>A0A8X7CLE4_9ARAC</name>
<keyword evidence="2" id="KW-1185">Reference proteome</keyword>
<sequence>MEDRSGFQIFNCLSVVVSILAISSPDLTLTFIPRWLLAKILREPTCPFHSTHHAPCEIVFVEIPSIDCGTTFPAVKQAKHFLR</sequence>
<reference evidence="1" key="1">
    <citation type="submission" date="2020-08" db="EMBL/GenBank/DDBJ databases">
        <title>Multicomponent nature underlies the extraordinary mechanical properties of spider dragline silk.</title>
        <authorList>
            <person name="Kono N."/>
            <person name="Nakamura H."/>
            <person name="Mori M."/>
            <person name="Yoshida Y."/>
            <person name="Ohtoshi R."/>
            <person name="Malay A.D."/>
            <person name="Moran D.A.P."/>
            <person name="Tomita M."/>
            <person name="Numata K."/>
            <person name="Arakawa K."/>
        </authorList>
    </citation>
    <scope>NUCLEOTIDE SEQUENCE</scope>
</reference>
<dbReference type="Proteomes" id="UP000886998">
    <property type="component" value="Unassembled WGS sequence"/>
</dbReference>